<dbReference type="InterPro" id="IPR007111">
    <property type="entry name" value="NACHT_NTPase"/>
</dbReference>
<dbReference type="EMBL" id="CP001110">
    <property type="protein sequence ID" value="ACF43030.1"/>
    <property type="molecule type" value="Genomic_DNA"/>
</dbReference>
<reference evidence="2 3" key="1">
    <citation type="submission" date="2008-06" db="EMBL/GenBank/DDBJ databases">
        <title>Complete sequence of Pelodictyon phaeoclathratiforme BU-1.</title>
        <authorList>
            <consortium name="US DOE Joint Genome Institute"/>
            <person name="Lucas S."/>
            <person name="Copeland A."/>
            <person name="Lapidus A."/>
            <person name="Glavina del Rio T."/>
            <person name="Dalin E."/>
            <person name="Tice H."/>
            <person name="Bruce D."/>
            <person name="Goodwin L."/>
            <person name="Pitluck S."/>
            <person name="Schmutz J."/>
            <person name="Larimer F."/>
            <person name="Land M."/>
            <person name="Hauser L."/>
            <person name="Kyrpides N."/>
            <person name="Mikhailova N."/>
            <person name="Liu Z."/>
            <person name="Li T."/>
            <person name="Zhao F."/>
            <person name="Overmann J."/>
            <person name="Bryant D.A."/>
            <person name="Richardson P."/>
        </authorList>
    </citation>
    <scope>NUCLEOTIDE SEQUENCE [LARGE SCALE GENOMIC DNA]</scope>
    <source>
        <strain evidence="3">DSM 5477 / BU-1</strain>
    </source>
</reference>
<dbReference type="GO" id="GO:0016787">
    <property type="term" value="F:hydrolase activity"/>
    <property type="evidence" value="ECO:0007669"/>
    <property type="project" value="InterPro"/>
</dbReference>
<dbReference type="PANTHER" id="PTHR23150">
    <property type="entry name" value="SULFATASE MODIFYING FACTOR 1, 2"/>
    <property type="match status" value="1"/>
</dbReference>
<accession>B4SE39</accession>
<dbReference type="InterPro" id="IPR051043">
    <property type="entry name" value="Sulfatase_Mod_Factor_Kinase"/>
</dbReference>
<dbReference type="InterPro" id="IPR004843">
    <property type="entry name" value="Calcineurin-like_PHP"/>
</dbReference>
<dbReference type="PROSITE" id="PS50837">
    <property type="entry name" value="NACHT"/>
    <property type="match status" value="1"/>
</dbReference>
<dbReference type="Pfam" id="PF00149">
    <property type="entry name" value="Metallophos"/>
    <property type="match status" value="1"/>
</dbReference>
<dbReference type="InterPro" id="IPR016187">
    <property type="entry name" value="CTDL_fold"/>
</dbReference>
<dbReference type="InterPro" id="IPR029052">
    <property type="entry name" value="Metallo-depent_PP-like"/>
</dbReference>
<sequence length="1201" mass="137165">MTVTWLHISDFHIGSGDGYDTDVVLKALIRSVKRFYDTGRKPDLIFATGDIAKSGKKGEYERATVFFNDLLEAADLQRHQLFIVPGNHDVDPVNDRGLLPTLETEQKSFEYFIPGEQSLHIVKKLGAFRDWYNGYFDGIRVMPDDTTCGYVEVAEVRGVCLAILPLNSALFTKGGTGDYQKLIIGRRCLQPAIERMKVLKADLKIGIIHHPLDWLAYFEEENIRATLHGTLDILLRGHLHKTVAEQVLSGSGELLHVAAGASYNERKWPNRAIYSTFHDGQLTLFPIRYEDSPEEIWTVDPSVYPHDFGYERAFRISRFFPESTIPHSLVLKEKLFLQEEEKYHNQLYQELHTISLLGSSVIQPFPLQLKDIFIPLELYDGAHSNQAMERQMVGRGAEDVLSHSSPAYVMSECFRKCTTLLVIGDPGSGKTTLMKFYALTCLGKNLPLSSTDLGFQEPTFVFYLPLRDLERGKSGYPPLSSSLAGWAKRHSLPISSRVFREWLESRTSLVLLDGLDEVSEPERRKEICRWIKDMVGLFSKARFVVTSRPTGYRQAEGIALDFQHQRVAVKDFSPSQQVTFLKKWYGAAFMHDIRPEMTHEDEWQKQQQEKATELANTMVVYLQKPENKGVCELAAIPMLLQIMAILWKERKFFPGRRMELYSAALDYLLDYRDRERKMEPLVCAADARRLLAPVALWMQRELKTDEADQRALHLKMEQKLERLGQARSVSDICTNLVNRTGVLVAYGNRYIFRHKTFREYLAAVQLKEELFDSTCIPLLVKQFGEESGWWDEVIKFFMAQSNERIFDAFMKKLFASPVSLDFSPKQKALLTAVLEEAPEKTVDALVAALCSRKKTSPYRQRSILQCLKAVRQPKALDALRRFREQDLALNQEIAGMAEDVIRSLDKSDGFLSLPFQAEAAEPITPAHRPSSFRNPFEHDAHYILIPGGRYLFSVTGSKVTIPDLYVAKYPVTNLQYRTFINFLDARAPEFDATLSLNSFQEALYEMARLQDKGIPGLQDYLNEKKSLVARFRSEEDANRKFNRDEQPVVGVSWYAARAYCLWLSMLAGDPESYNLPAEQEWEWAAGGQRHKPQEVLEVSPYPWGEELPTPKHANYGLNEDATTPVGNYPDGKTPEGLFDMAGNVWEWMDNKYKKNTSARALRGGSWNNNPDFLRCSARYLSHPALRVGYFGFRVVRSSPSS</sequence>
<dbReference type="eggNOG" id="COG1409">
    <property type="taxonomic scope" value="Bacteria"/>
</dbReference>
<dbReference type="SUPFAM" id="SSF56436">
    <property type="entry name" value="C-type lectin-like"/>
    <property type="match status" value="1"/>
</dbReference>
<dbReference type="Pfam" id="PF03781">
    <property type="entry name" value="FGE-sulfatase"/>
    <property type="match status" value="1"/>
</dbReference>
<dbReference type="RefSeq" id="WP_012507525.1">
    <property type="nucleotide sequence ID" value="NC_011060.1"/>
</dbReference>
<dbReference type="Gene3D" id="3.90.1580.10">
    <property type="entry name" value="paralog of FGE (formylglycine-generating enzyme)"/>
    <property type="match status" value="1"/>
</dbReference>
<dbReference type="KEGG" id="pph:Ppha_0735"/>
<dbReference type="SUPFAM" id="SSF52540">
    <property type="entry name" value="P-loop containing nucleoside triphosphate hydrolases"/>
    <property type="match status" value="1"/>
</dbReference>
<dbReference type="HOGENOM" id="CLU_003659_0_0_10"/>
<dbReference type="OrthoDB" id="595053at2"/>
<dbReference type="Proteomes" id="UP000002724">
    <property type="component" value="Chromosome"/>
</dbReference>
<dbReference type="InterPro" id="IPR027417">
    <property type="entry name" value="P-loop_NTPase"/>
</dbReference>
<dbReference type="InterPro" id="IPR005532">
    <property type="entry name" value="SUMF_dom"/>
</dbReference>
<dbReference type="Gene3D" id="3.40.50.300">
    <property type="entry name" value="P-loop containing nucleotide triphosphate hydrolases"/>
    <property type="match status" value="1"/>
</dbReference>
<dbReference type="AlphaFoldDB" id="B4SE39"/>
<keyword evidence="3" id="KW-1185">Reference proteome</keyword>
<evidence type="ECO:0000313" key="3">
    <source>
        <dbReference type="Proteomes" id="UP000002724"/>
    </source>
</evidence>
<evidence type="ECO:0000313" key="2">
    <source>
        <dbReference type="EMBL" id="ACF43030.1"/>
    </source>
</evidence>
<dbReference type="PANTHER" id="PTHR23150:SF19">
    <property type="entry name" value="FORMYLGLYCINE-GENERATING ENZYME"/>
    <property type="match status" value="1"/>
</dbReference>
<dbReference type="Gene3D" id="3.60.21.10">
    <property type="match status" value="1"/>
</dbReference>
<proteinExistence type="predicted"/>
<evidence type="ECO:0000259" key="1">
    <source>
        <dbReference type="PROSITE" id="PS50837"/>
    </source>
</evidence>
<dbReference type="SUPFAM" id="SSF56300">
    <property type="entry name" value="Metallo-dependent phosphatases"/>
    <property type="match status" value="1"/>
</dbReference>
<feature type="domain" description="NACHT" evidence="1">
    <location>
        <begin position="418"/>
        <end position="549"/>
    </location>
</feature>
<dbReference type="InterPro" id="IPR042095">
    <property type="entry name" value="SUMF_sf"/>
</dbReference>
<dbReference type="eggNOG" id="COG5635">
    <property type="taxonomic scope" value="Bacteria"/>
</dbReference>
<name>B4SE39_PELPB</name>
<dbReference type="GO" id="GO:0120147">
    <property type="term" value="F:formylglycine-generating oxidase activity"/>
    <property type="evidence" value="ECO:0007669"/>
    <property type="project" value="TreeGrafter"/>
</dbReference>
<organism evidence="2 3">
    <name type="scientific">Pelodictyon phaeoclathratiforme (strain DSM 5477 / BU-1)</name>
    <dbReference type="NCBI Taxonomy" id="324925"/>
    <lineage>
        <taxon>Bacteria</taxon>
        <taxon>Pseudomonadati</taxon>
        <taxon>Chlorobiota</taxon>
        <taxon>Chlorobiia</taxon>
        <taxon>Chlorobiales</taxon>
        <taxon>Chlorobiaceae</taxon>
        <taxon>Chlorobium/Pelodictyon group</taxon>
        <taxon>Pelodictyon</taxon>
    </lineage>
</organism>
<gene>
    <name evidence="2" type="ordered locus">Ppha_0735</name>
</gene>
<dbReference type="Pfam" id="PF05729">
    <property type="entry name" value="NACHT"/>
    <property type="match status" value="1"/>
</dbReference>
<protein>
    <recommendedName>
        <fullName evidence="1">NACHT domain-containing protein</fullName>
    </recommendedName>
</protein>
<dbReference type="eggNOG" id="COG1262">
    <property type="taxonomic scope" value="Bacteria"/>
</dbReference>
<dbReference type="STRING" id="324925.Ppha_0735"/>